<keyword evidence="1" id="KW-0732">Signal</keyword>
<proteinExistence type="predicted"/>
<dbReference type="OrthoDB" id="1250634at2"/>
<name>A0A085YY08_9FLAO</name>
<gene>
    <name evidence="2" type="ORF">IX38_21650</name>
</gene>
<dbReference type="AlphaFoldDB" id="A0A085YY08"/>
<feature type="signal peptide" evidence="1">
    <location>
        <begin position="1"/>
        <end position="22"/>
    </location>
</feature>
<dbReference type="EMBL" id="JPRO01000031">
    <property type="protein sequence ID" value="KFE97071.1"/>
    <property type="molecule type" value="Genomic_DNA"/>
</dbReference>
<keyword evidence="3" id="KW-1185">Reference proteome</keyword>
<evidence type="ECO:0000313" key="3">
    <source>
        <dbReference type="Proteomes" id="UP000028703"/>
    </source>
</evidence>
<evidence type="ECO:0000256" key="1">
    <source>
        <dbReference type="SAM" id="SignalP"/>
    </source>
</evidence>
<comment type="caution">
    <text evidence="2">The sequence shown here is derived from an EMBL/GenBank/DDBJ whole genome shotgun (WGS) entry which is preliminary data.</text>
</comment>
<accession>A0A085YY08</accession>
<sequence length="182" mass="20750">MKNSKLVLVAVVMLFSAVNVTAQKKKQAAPSRPGPLEMPKDAEIKVMPGDEQFENSLSKLEEFVTFKFDAQHKNADVYITENGKQKLMYKAKLDETGVDTKLKAGIDNRKIYSLDGKTLLFTYETEPSATSLIKMIYNTPEKKFTIFDFSKIYGSDEYTIGKTLTFKYFPVFLYYSTFNAPR</sequence>
<dbReference type="Proteomes" id="UP000028703">
    <property type="component" value="Unassembled WGS sequence"/>
</dbReference>
<organism evidence="2 3">
    <name type="scientific">Chryseobacterium luteum</name>
    <dbReference type="NCBI Taxonomy" id="421531"/>
    <lineage>
        <taxon>Bacteria</taxon>
        <taxon>Pseudomonadati</taxon>
        <taxon>Bacteroidota</taxon>
        <taxon>Flavobacteriia</taxon>
        <taxon>Flavobacteriales</taxon>
        <taxon>Weeksellaceae</taxon>
        <taxon>Chryseobacterium group</taxon>
        <taxon>Chryseobacterium</taxon>
    </lineage>
</organism>
<reference evidence="2 3" key="1">
    <citation type="submission" date="2014-07" db="EMBL/GenBank/DDBJ databases">
        <title>Genome of Chryseobacterium luteum DSM 18605.</title>
        <authorList>
            <person name="Stropko S.J."/>
            <person name="Pipes S.E."/>
            <person name="Newman J.D."/>
        </authorList>
    </citation>
    <scope>NUCLEOTIDE SEQUENCE [LARGE SCALE GENOMIC DNA]</scope>
    <source>
        <strain evidence="2 3">DSM 18605</strain>
    </source>
</reference>
<protein>
    <submittedName>
        <fullName evidence="2">Uncharacterized protein</fullName>
    </submittedName>
</protein>
<dbReference type="eggNOG" id="ENOG50310YE">
    <property type="taxonomic scope" value="Bacteria"/>
</dbReference>
<feature type="chain" id="PRO_5001800164" evidence="1">
    <location>
        <begin position="23"/>
        <end position="182"/>
    </location>
</feature>
<evidence type="ECO:0000313" key="2">
    <source>
        <dbReference type="EMBL" id="KFE97071.1"/>
    </source>
</evidence>
<dbReference type="RefSeq" id="WP_034707849.1">
    <property type="nucleotide sequence ID" value="NZ_JPRO01000031.1"/>
</dbReference>